<evidence type="ECO:0000259" key="4">
    <source>
        <dbReference type="Pfam" id="PF02769"/>
    </source>
</evidence>
<comment type="caution">
    <text evidence="2">Lacks conserved residue(s) required for the propagation of feature annotation.</text>
</comment>
<dbReference type="Gene3D" id="3.90.650.10">
    <property type="entry name" value="PurM-like C-terminal domain"/>
    <property type="match status" value="1"/>
</dbReference>
<dbReference type="PIRSF" id="PIRSF005303">
    <property type="entry name" value="Thiam_monoph_kin"/>
    <property type="match status" value="1"/>
</dbReference>
<dbReference type="PANTHER" id="PTHR30270:SF0">
    <property type="entry name" value="THIAMINE-MONOPHOSPHATE KINASE"/>
    <property type="match status" value="1"/>
</dbReference>
<reference evidence="5 6" key="1">
    <citation type="submission" date="2017-07" db="EMBL/GenBank/DDBJ databases">
        <title>A draft genome sequence of Komagataeibacter sp. T5K1.</title>
        <authorList>
            <person name="Skraban J."/>
            <person name="Cleenwerck I."/>
            <person name="Vandamme P."/>
            <person name="Trcek J."/>
        </authorList>
    </citation>
    <scope>NUCLEOTIDE SEQUENCE [LARGE SCALE GENOMIC DNA]</scope>
    <source>
        <strain evidence="5 6">T5K1</strain>
    </source>
</reference>
<protein>
    <recommendedName>
        <fullName evidence="2">Thiamine-monophosphate kinase</fullName>
        <shortName evidence="2">TMP kinase</shortName>
        <shortName evidence="2">Thiamine-phosphate kinase</shortName>
        <ecNumber evidence="2">2.7.4.16</ecNumber>
    </recommendedName>
</protein>
<feature type="domain" description="PurM-like N-terminal" evidence="3">
    <location>
        <begin position="36"/>
        <end position="148"/>
    </location>
</feature>
<keyword evidence="2 5" id="KW-0418">Kinase</keyword>
<keyword evidence="1 2" id="KW-0784">Thiamine biosynthesis</keyword>
<feature type="binding site" evidence="2">
    <location>
        <position position="216"/>
    </location>
    <ligand>
        <name>Mg(2+)</name>
        <dbReference type="ChEBI" id="CHEBI:18420"/>
        <label>3</label>
    </ligand>
</feature>
<evidence type="ECO:0000256" key="2">
    <source>
        <dbReference type="HAMAP-Rule" id="MF_02128"/>
    </source>
</evidence>
<evidence type="ECO:0000313" key="6">
    <source>
        <dbReference type="Proteomes" id="UP000247609"/>
    </source>
</evidence>
<feature type="binding site" evidence="2">
    <location>
        <position position="54"/>
    </location>
    <ligand>
        <name>Mg(2+)</name>
        <dbReference type="ChEBI" id="CHEBI:18420"/>
        <label>2</label>
    </ligand>
</feature>
<dbReference type="InterPro" id="IPR016188">
    <property type="entry name" value="PurM-like_N"/>
</dbReference>
<dbReference type="GO" id="GO:0009229">
    <property type="term" value="P:thiamine diphosphate biosynthetic process"/>
    <property type="evidence" value="ECO:0007669"/>
    <property type="project" value="UniProtKB-UniRule"/>
</dbReference>
<feature type="binding site" evidence="2">
    <location>
        <position position="54"/>
    </location>
    <ligand>
        <name>Mg(2+)</name>
        <dbReference type="ChEBI" id="CHEBI:18420"/>
        <label>1</label>
    </ligand>
</feature>
<name>A0A318QGQ8_9PROT</name>
<proteinExistence type="inferred from homology"/>
<dbReference type="HAMAP" id="MF_02128">
    <property type="entry name" value="TMP_kinase"/>
    <property type="match status" value="1"/>
</dbReference>
<dbReference type="NCBIfam" id="TIGR01379">
    <property type="entry name" value="thiL"/>
    <property type="match status" value="1"/>
</dbReference>
<feature type="binding site" evidence="2">
    <location>
        <position position="219"/>
    </location>
    <ligand>
        <name>Mg(2+)</name>
        <dbReference type="ChEBI" id="CHEBI:18420"/>
        <label>5</label>
    </ligand>
</feature>
<sequence length="328" mass="34344">MSQHQTGGPAALPAEFGFIGRIFRPLAGEGALDLRDDAAVVTPPPGRQMVMAVDAMVEGVHFLSDDPPDTIGRKLLRCNLSDLAAMDATPLGYLLTVARPPGYAEDWFADFAAGLRADQQAYGLGLLGGDTTSTTGPLVLSLTIVGHVASGCVLQRSTARAGDGLWVSGTIGDGALGLLALRGRVADPGHVLAQRYRLPIPRLGLELHGIATAAMDVSDGLVQDAGHLARESGLDVDIDVDRVPLSDAARAAGPQWRETCLTGGDDYELLLAVPPEREAALQRQGRRHGVPMTRIGRFTDPSGAAGTVRLHDAQGAPVSVARPGWSHL</sequence>
<evidence type="ECO:0000259" key="3">
    <source>
        <dbReference type="Pfam" id="PF00586"/>
    </source>
</evidence>
<keyword evidence="2" id="KW-0067">ATP-binding</keyword>
<dbReference type="InterPro" id="IPR036676">
    <property type="entry name" value="PurM-like_C_sf"/>
</dbReference>
<dbReference type="CDD" id="cd02194">
    <property type="entry name" value="ThiL"/>
    <property type="match status" value="1"/>
</dbReference>
<comment type="pathway">
    <text evidence="2">Cofactor biosynthesis; thiamine diphosphate biosynthesis; thiamine diphosphate from thiamine phosphate: step 1/1.</text>
</comment>
<feature type="binding site" evidence="2">
    <location>
        <position position="265"/>
    </location>
    <ligand>
        <name>substrate</name>
    </ligand>
</feature>
<dbReference type="GO" id="GO:0000287">
    <property type="term" value="F:magnesium ion binding"/>
    <property type="evidence" value="ECO:0007669"/>
    <property type="project" value="UniProtKB-UniRule"/>
</dbReference>
<keyword evidence="2" id="KW-0460">Magnesium</keyword>
<comment type="caution">
    <text evidence="5">The sequence shown here is derived from an EMBL/GenBank/DDBJ whole genome shotgun (WGS) entry which is preliminary data.</text>
</comment>
<keyword evidence="2" id="KW-0479">Metal-binding</keyword>
<feature type="binding site" evidence="2">
    <location>
        <begin position="129"/>
        <end position="130"/>
    </location>
    <ligand>
        <name>ATP</name>
        <dbReference type="ChEBI" id="CHEBI:30616"/>
    </ligand>
</feature>
<dbReference type="UniPathway" id="UPA00060">
    <property type="reaction ID" value="UER00142"/>
</dbReference>
<dbReference type="InterPro" id="IPR006283">
    <property type="entry name" value="ThiL-like"/>
</dbReference>
<comment type="similarity">
    <text evidence="2">Belongs to the thiamine-monophosphate kinase family.</text>
</comment>
<dbReference type="AlphaFoldDB" id="A0A318QGQ8"/>
<dbReference type="SUPFAM" id="SSF55326">
    <property type="entry name" value="PurM N-terminal domain-like"/>
    <property type="match status" value="1"/>
</dbReference>
<gene>
    <name evidence="2 5" type="primary">thiL</name>
    <name evidence="5" type="ORF">CFR71_03915</name>
</gene>
<dbReference type="GO" id="GO:0009030">
    <property type="term" value="F:thiamine-phosphate kinase activity"/>
    <property type="evidence" value="ECO:0007669"/>
    <property type="project" value="UniProtKB-UniRule"/>
</dbReference>
<dbReference type="Proteomes" id="UP000247609">
    <property type="component" value="Unassembled WGS sequence"/>
</dbReference>
<feature type="binding site" evidence="2">
    <location>
        <position position="82"/>
    </location>
    <ligand>
        <name>Mg(2+)</name>
        <dbReference type="ChEBI" id="CHEBI:18420"/>
        <label>4</label>
    </ligand>
</feature>
<dbReference type="RefSeq" id="WP_110527243.1">
    <property type="nucleotide sequence ID" value="NZ_NOXG01000002.1"/>
</dbReference>
<dbReference type="Pfam" id="PF02769">
    <property type="entry name" value="AIRS_C"/>
    <property type="match status" value="1"/>
</dbReference>
<feature type="binding site" evidence="2">
    <location>
        <position position="156"/>
    </location>
    <ligand>
        <name>ATP</name>
        <dbReference type="ChEBI" id="CHEBI:30616"/>
    </ligand>
</feature>
<dbReference type="Pfam" id="PF00586">
    <property type="entry name" value="AIRS"/>
    <property type="match status" value="1"/>
</dbReference>
<dbReference type="EMBL" id="NOXG01000002">
    <property type="protein sequence ID" value="PYD76661.1"/>
    <property type="molecule type" value="Genomic_DNA"/>
</dbReference>
<keyword evidence="2" id="KW-0808">Transferase</keyword>
<dbReference type="GO" id="GO:0009228">
    <property type="term" value="P:thiamine biosynthetic process"/>
    <property type="evidence" value="ECO:0007669"/>
    <property type="project" value="UniProtKB-KW"/>
</dbReference>
<dbReference type="Gene3D" id="3.30.1330.10">
    <property type="entry name" value="PurM-like, N-terminal domain"/>
    <property type="match status" value="1"/>
</dbReference>
<feature type="binding site" evidence="2">
    <location>
        <position position="37"/>
    </location>
    <ligand>
        <name>Mg(2+)</name>
        <dbReference type="ChEBI" id="CHEBI:18420"/>
        <label>4</label>
    </ligand>
</feature>
<dbReference type="PANTHER" id="PTHR30270">
    <property type="entry name" value="THIAMINE-MONOPHOSPHATE KINASE"/>
    <property type="match status" value="1"/>
</dbReference>
<feature type="binding site" evidence="2">
    <location>
        <position position="37"/>
    </location>
    <ligand>
        <name>Mg(2+)</name>
        <dbReference type="ChEBI" id="CHEBI:18420"/>
        <label>3</label>
    </ligand>
</feature>
<dbReference type="SUPFAM" id="SSF56042">
    <property type="entry name" value="PurM C-terminal domain-like"/>
    <property type="match status" value="1"/>
</dbReference>
<dbReference type="InterPro" id="IPR036921">
    <property type="entry name" value="PurM-like_N_sf"/>
</dbReference>
<feature type="binding site" evidence="2">
    <location>
        <position position="82"/>
    </location>
    <ligand>
        <name>Mg(2+)</name>
        <dbReference type="ChEBI" id="CHEBI:18420"/>
        <label>3</label>
    </ligand>
</feature>
<comment type="catalytic activity">
    <reaction evidence="2">
        <text>thiamine phosphate + ATP = thiamine diphosphate + ADP</text>
        <dbReference type="Rhea" id="RHEA:15913"/>
        <dbReference type="ChEBI" id="CHEBI:30616"/>
        <dbReference type="ChEBI" id="CHEBI:37575"/>
        <dbReference type="ChEBI" id="CHEBI:58937"/>
        <dbReference type="ChEBI" id="CHEBI:456216"/>
        <dbReference type="EC" id="2.7.4.16"/>
    </reaction>
</comment>
<dbReference type="EC" id="2.7.4.16" evidence="2"/>
<accession>A0A318QGQ8</accession>
<keyword evidence="2" id="KW-0547">Nucleotide-binding</keyword>
<comment type="miscellaneous">
    <text evidence="2">Reaction mechanism of ThiL seems to utilize a direct, inline transfer of the gamma-phosphate of ATP to TMP rather than a phosphorylated enzyme intermediate.</text>
</comment>
<feature type="binding site" evidence="2">
    <location>
        <position position="130"/>
    </location>
    <ligand>
        <name>Mg(2+)</name>
        <dbReference type="ChEBI" id="CHEBI:18420"/>
        <label>1</label>
    </ligand>
</feature>
<feature type="binding site" evidence="2">
    <location>
        <position position="325"/>
    </location>
    <ligand>
        <name>substrate</name>
    </ligand>
</feature>
<feature type="binding site" evidence="2">
    <location>
        <position position="61"/>
    </location>
    <ligand>
        <name>substrate</name>
    </ligand>
</feature>
<evidence type="ECO:0000256" key="1">
    <source>
        <dbReference type="ARBA" id="ARBA00022977"/>
    </source>
</evidence>
<dbReference type="GO" id="GO:0005524">
    <property type="term" value="F:ATP binding"/>
    <property type="evidence" value="ECO:0007669"/>
    <property type="project" value="UniProtKB-UniRule"/>
</dbReference>
<feature type="binding site" evidence="2">
    <location>
        <position position="82"/>
    </location>
    <ligand>
        <name>Mg(2+)</name>
        <dbReference type="ChEBI" id="CHEBI:18420"/>
        <label>2</label>
    </ligand>
</feature>
<feature type="binding site" evidence="2">
    <location>
        <position position="218"/>
    </location>
    <ligand>
        <name>ATP</name>
        <dbReference type="ChEBI" id="CHEBI:30616"/>
    </ligand>
</feature>
<evidence type="ECO:0000313" key="5">
    <source>
        <dbReference type="EMBL" id="PYD76661.1"/>
    </source>
</evidence>
<comment type="function">
    <text evidence="2">Catalyzes the ATP-dependent phosphorylation of thiamine-monophosphate (TMP) to form thiamine-pyrophosphate (TPP), the active form of vitamin B1.</text>
</comment>
<organism evidence="5 6">
    <name type="scientific">Novacetimonas pomaceti</name>
    <dbReference type="NCBI Taxonomy" id="2021998"/>
    <lineage>
        <taxon>Bacteria</taxon>
        <taxon>Pseudomonadati</taxon>
        <taxon>Pseudomonadota</taxon>
        <taxon>Alphaproteobacteria</taxon>
        <taxon>Acetobacterales</taxon>
        <taxon>Acetobacteraceae</taxon>
        <taxon>Novacetimonas</taxon>
    </lineage>
</organism>
<feature type="domain" description="PurM-like C-terminal" evidence="4">
    <location>
        <begin position="160"/>
        <end position="304"/>
    </location>
</feature>
<dbReference type="InterPro" id="IPR010918">
    <property type="entry name" value="PurM-like_C_dom"/>
</dbReference>